<accession>A0A972GRK1</accession>
<dbReference type="InterPro" id="IPR020549">
    <property type="entry name" value="YbeY_CS"/>
</dbReference>
<feature type="compositionally biased region" description="Acidic residues" evidence="10">
    <location>
        <begin position="108"/>
        <end position="121"/>
    </location>
</feature>
<comment type="cofactor">
    <cofactor evidence="9">
        <name>Zn(2+)</name>
        <dbReference type="ChEBI" id="CHEBI:29105"/>
    </cofactor>
    <text evidence="9">Binds 1 zinc ion.</text>
</comment>
<keyword evidence="5 9" id="KW-0479">Metal-binding</keyword>
<evidence type="ECO:0000256" key="1">
    <source>
        <dbReference type="ARBA" id="ARBA00010875"/>
    </source>
</evidence>
<dbReference type="HAMAP" id="MF_00009">
    <property type="entry name" value="Endoribonucl_YbeY"/>
    <property type="match status" value="1"/>
</dbReference>
<proteinExistence type="inferred from homology"/>
<dbReference type="EC" id="3.1.-.-" evidence="9"/>
<dbReference type="Proteomes" id="UP000641588">
    <property type="component" value="Unassembled WGS sequence"/>
</dbReference>
<dbReference type="AlphaFoldDB" id="A0A972GRK1"/>
<keyword evidence="6 9" id="KW-0255">Endonuclease</keyword>
<dbReference type="GO" id="GO:0006364">
    <property type="term" value="P:rRNA processing"/>
    <property type="evidence" value="ECO:0007669"/>
    <property type="project" value="UniProtKB-UniRule"/>
</dbReference>
<keyword evidence="4 9" id="KW-0540">Nuclease</keyword>
<dbReference type="NCBIfam" id="TIGR00043">
    <property type="entry name" value="rRNA maturation RNase YbeY"/>
    <property type="match status" value="1"/>
</dbReference>
<evidence type="ECO:0000256" key="7">
    <source>
        <dbReference type="ARBA" id="ARBA00022801"/>
    </source>
</evidence>
<evidence type="ECO:0000256" key="10">
    <source>
        <dbReference type="SAM" id="MobiDB-lite"/>
    </source>
</evidence>
<dbReference type="GO" id="GO:0008270">
    <property type="term" value="F:zinc ion binding"/>
    <property type="evidence" value="ECO:0007669"/>
    <property type="project" value="UniProtKB-UniRule"/>
</dbReference>
<comment type="caution">
    <text evidence="11">The sequence shown here is derived from an EMBL/GenBank/DDBJ whole genome shotgun (WGS) entry which is preliminary data.</text>
</comment>
<dbReference type="RefSeq" id="WP_171653649.1">
    <property type="nucleotide sequence ID" value="NZ_WHOD01000070.1"/>
</dbReference>
<comment type="function">
    <text evidence="9">Single strand-specific metallo-endoribonuclease involved in late-stage 70S ribosome quality control and in maturation of the 3' terminus of the 16S rRNA.</text>
</comment>
<protein>
    <recommendedName>
        <fullName evidence="9">Endoribonuclease YbeY</fullName>
        <ecNumber evidence="9">3.1.-.-</ecNumber>
    </recommendedName>
</protein>
<dbReference type="PROSITE" id="PS01306">
    <property type="entry name" value="UPF0054"/>
    <property type="match status" value="1"/>
</dbReference>
<comment type="similarity">
    <text evidence="1 9">Belongs to the endoribonuclease YbeY family.</text>
</comment>
<keyword evidence="3 9" id="KW-0698">rRNA processing</keyword>
<name>A0A972GRK1_9BACL</name>
<keyword evidence="8 9" id="KW-0862">Zinc</keyword>
<keyword evidence="12" id="KW-1185">Reference proteome</keyword>
<feature type="binding site" evidence="9">
    <location>
        <position position="162"/>
    </location>
    <ligand>
        <name>Zn(2+)</name>
        <dbReference type="ChEBI" id="CHEBI:29105"/>
        <note>catalytic</note>
    </ligand>
</feature>
<dbReference type="PANTHER" id="PTHR46986">
    <property type="entry name" value="ENDORIBONUCLEASE YBEY, CHLOROPLASTIC"/>
    <property type="match status" value="1"/>
</dbReference>
<keyword evidence="7 9" id="KW-0378">Hydrolase</keyword>
<feature type="binding site" evidence="9">
    <location>
        <position position="172"/>
    </location>
    <ligand>
        <name>Zn(2+)</name>
        <dbReference type="ChEBI" id="CHEBI:29105"/>
        <note>catalytic</note>
    </ligand>
</feature>
<evidence type="ECO:0000256" key="4">
    <source>
        <dbReference type="ARBA" id="ARBA00022722"/>
    </source>
</evidence>
<sequence length="196" mass="22478">MSLRLEWNSEQTEFEISPEFVAKLELLLRLAGEAEQVDEGEVALTFVDDAEIHRLNKEYRGIDKPTDVLSFAMQEVGDDELEIIFNEDNFVQNDDLSDAEQLDKSSDSDEELEEDSDEFDEDGEAMFEEPLGDIIISVPRAIAQSEDYGHSVERELGFLFIHGFLHLIGYDHQDEESEKEMFAKQEQILQQAGLLR</sequence>
<dbReference type="GO" id="GO:0004521">
    <property type="term" value="F:RNA endonuclease activity"/>
    <property type="evidence" value="ECO:0007669"/>
    <property type="project" value="UniProtKB-UniRule"/>
</dbReference>
<reference evidence="11" key="1">
    <citation type="submission" date="2019-10" db="EMBL/GenBank/DDBJ databases">
        <title>Description of Paenibacillus glebae sp. nov.</title>
        <authorList>
            <person name="Carlier A."/>
            <person name="Qi S."/>
        </authorList>
    </citation>
    <scope>NUCLEOTIDE SEQUENCE</scope>
    <source>
        <strain evidence="11">LMG 31456</strain>
    </source>
</reference>
<dbReference type="InterPro" id="IPR002036">
    <property type="entry name" value="YbeY"/>
</dbReference>
<evidence type="ECO:0000256" key="2">
    <source>
        <dbReference type="ARBA" id="ARBA00022517"/>
    </source>
</evidence>
<evidence type="ECO:0000256" key="8">
    <source>
        <dbReference type="ARBA" id="ARBA00022833"/>
    </source>
</evidence>
<dbReference type="PANTHER" id="PTHR46986:SF1">
    <property type="entry name" value="ENDORIBONUCLEASE YBEY, CHLOROPLASTIC"/>
    <property type="match status" value="1"/>
</dbReference>
<comment type="subcellular location">
    <subcellularLocation>
        <location evidence="9">Cytoplasm</location>
    </subcellularLocation>
</comment>
<dbReference type="SUPFAM" id="SSF55486">
    <property type="entry name" value="Metalloproteases ('zincins'), catalytic domain"/>
    <property type="match status" value="1"/>
</dbReference>
<evidence type="ECO:0000256" key="5">
    <source>
        <dbReference type="ARBA" id="ARBA00022723"/>
    </source>
</evidence>
<keyword evidence="9" id="KW-0963">Cytoplasm</keyword>
<dbReference type="GO" id="GO:0005737">
    <property type="term" value="C:cytoplasm"/>
    <property type="evidence" value="ECO:0007669"/>
    <property type="project" value="UniProtKB-SubCell"/>
</dbReference>
<dbReference type="GO" id="GO:0004222">
    <property type="term" value="F:metalloendopeptidase activity"/>
    <property type="evidence" value="ECO:0007669"/>
    <property type="project" value="InterPro"/>
</dbReference>
<evidence type="ECO:0000313" key="11">
    <source>
        <dbReference type="EMBL" id="NOU95457.1"/>
    </source>
</evidence>
<dbReference type="Gene3D" id="3.40.390.30">
    <property type="entry name" value="Metalloproteases ('zincins'), catalytic domain"/>
    <property type="match status" value="1"/>
</dbReference>
<feature type="binding site" evidence="9">
    <location>
        <position position="166"/>
    </location>
    <ligand>
        <name>Zn(2+)</name>
        <dbReference type="ChEBI" id="CHEBI:29105"/>
        <note>catalytic</note>
    </ligand>
</feature>
<evidence type="ECO:0000313" key="12">
    <source>
        <dbReference type="Proteomes" id="UP000641588"/>
    </source>
</evidence>
<evidence type="ECO:0000256" key="6">
    <source>
        <dbReference type="ARBA" id="ARBA00022759"/>
    </source>
</evidence>
<gene>
    <name evidence="9 11" type="primary">ybeY</name>
    <name evidence="11" type="ORF">GC093_19825</name>
</gene>
<dbReference type="InterPro" id="IPR023091">
    <property type="entry name" value="MetalPrtase_cat_dom_sf_prd"/>
</dbReference>
<dbReference type="Pfam" id="PF02130">
    <property type="entry name" value="YbeY"/>
    <property type="match status" value="1"/>
</dbReference>
<organism evidence="11 12">
    <name type="scientific">Paenibacillus foliorum</name>
    <dbReference type="NCBI Taxonomy" id="2654974"/>
    <lineage>
        <taxon>Bacteria</taxon>
        <taxon>Bacillati</taxon>
        <taxon>Bacillota</taxon>
        <taxon>Bacilli</taxon>
        <taxon>Bacillales</taxon>
        <taxon>Paenibacillaceae</taxon>
        <taxon>Paenibacillus</taxon>
    </lineage>
</organism>
<feature type="region of interest" description="Disordered" evidence="10">
    <location>
        <begin position="95"/>
        <end position="121"/>
    </location>
</feature>
<keyword evidence="2 9" id="KW-0690">Ribosome biogenesis</keyword>
<dbReference type="EMBL" id="WHOD01000070">
    <property type="protein sequence ID" value="NOU95457.1"/>
    <property type="molecule type" value="Genomic_DNA"/>
</dbReference>
<evidence type="ECO:0000256" key="9">
    <source>
        <dbReference type="HAMAP-Rule" id="MF_00009"/>
    </source>
</evidence>
<evidence type="ECO:0000256" key="3">
    <source>
        <dbReference type="ARBA" id="ARBA00022552"/>
    </source>
</evidence>